<evidence type="ECO:0000256" key="1">
    <source>
        <dbReference type="SAM" id="Phobius"/>
    </source>
</evidence>
<protein>
    <submittedName>
        <fullName evidence="2">Uncharacterized protein</fullName>
    </submittedName>
</protein>
<gene>
    <name evidence="2" type="ordered locus">Ngar_c34720</name>
</gene>
<proteinExistence type="predicted"/>
<dbReference type="Proteomes" id="UP000008037">
    <property type="component" value="Chromosome"/>
</dbReference>
<keyword evidence="1" id="KW-0472">Membrane</keyword>
<keyword evidence="3" id="KW-1185">Reference proteome</keyword>
<keyword evidence="1" id="KW-1133">Transmembrane helix</keyword>
<dbReference type="GeneID" id="13797282"/>
<dbReference type="AlphaFoldDB" id="K0IML3"/>
<feature type="transmembrane region" description="Helical" evidence="1">
    <location>
        <begin position="38"/>
        <end position="55"/>
    </location>
</feature>
<dbReference type="OrthoDB" id="147312at2157"/>
<dbReference type="InParanoid" id="K0IML3"/>
<keyword evidence="1" id="KW-0812">Transmembrane</keyword>
<dbReference type="KEGG" id="nga:Ngar_c34720"/>
<evidence type="ECO:0000313" key="3">
    <source>
        <dbReference type="Proteomes" id="UP000008037"/>
    </source>
</evidence>
<dbReference type="RefSeq" id="WP_015020919.1">
    <property type="nucleotide sequence ID" value="NC_018719.1"/>
</dbReference>
<dbReference type="BioCyc" id="CNIT1237085:G1324-3473-MONOMER"/>
<name>K0IML3_NITGG</name>
<accession>K0IML3</accession>
<evidence type="ECO:0000313" key="2">
    <source>
        <dbReference type="EMBL" id="AFU60387.1"/>
    </source>
</evidence>
<feature type="transmembrane region" description="Helical" evidence="1">
    <location>
        <begin position="6"/>
        <end position="26"/>
    </location>
</feature>
<organism evidence="2 3">
    <name type="scientific">Nitrososphaera gargensis (strain Ga9.2)</name>
    <dbReference type="NCBI Taxonomy" id="1237085"/>
    <lineage>
        <taxon>Archaea</taxon>
        <taxon>Nitrososphaerota</taxon>
        <taxon>Nitrososphaeria</taxon>
        <taxon>Nitrososphaerales</taxon>
        <taxon>Nitrososphaeraceae</taxon>
        <taxon>Nitrososphaera</taxon>
    </lineage>
</organism>
<feature type="transmembrane region" description="Helical" evidence="1">
    <location>
        <begin position="85"/>
        <end position="103"/>
    </location>
</feature>
<reference evidence="2 3" key="1">
    <citation type="journal article" date="2012" name="Environ. Microbiol.">
        <title>The genome of the ammonia-oxidizing Candidatus Nitrososphaera gargensis: insights into metabolic versatility and environmental adaptations.</title>
        <authorList>
            <person name="Spang A."/>
            <person name="Poehlein A."/>
            <person name="Offre P."/>
            <person name="Zumbragel S."/>
            <person name="Haider S."/>
            <person name="Rychlik N."/>
            <person name="Nowka B."/>
            <person name="Schmeisser C."/>
            <person name="Lebedeva E.V."/>
            <person name="Rattei T."/>
            <person name="Bohm C."/>
            <person name="Schmid M."/>
            <person name="Galushko A."/>
            <person name="Hatzenpichler R."/>
            <person name="Weinmaier T."/>
            <person name="Daniel R."/>
            <person name="Schleper C."/>
            <person name="Spieck E."/>
            <person name="Streit W."/>
            <person name="Wagner M."/>
        </authorList>
    </citation>
    <scope>NUCLEOTIDE SEQUENCE [LARGE SCALE GENOMIC DNA]</scope>
    <source>
        <strain evidence="3">Ga9.2</strain>
    </source>
</reference>
<sequence length="110" mass="11766">MANELWSAIVFVVGLLISTVIIYIAAKLLGQKEGIGRAFVTAIIGTIVYSIMYFIFGTGWIAAIVGGFVWLIALRGLYDIGWLKAFVIAVIVWIAATIVGLLLPTAPGPL</sequence>
<feature type="transmembrane region" description="Helical" evidence="1">
    <location>
        <begin position="61"/>
        <end position="78"/>
    </location>
</feature>
<dbReference type="EMBL" id="CP002408">
    <property type="protein sequence ID" value="AFU60387.1"/>
    <property type="molecule type" value="Genomic_DNA"/>
</dbReference>
<dbReference type="HOGENOM" id="CLU_153619_0_0_2"/>